<dbReference type="EMBL" id="JARBHB010000008">
    <property type="protein sequence ID" value="KAJ8877698.1"/>
    <property type="molecule type" value="Genomic_DNA"/>
</dbReference>
<protein>
    <recommendedName>
        <fullName evidence="3">FHA domain-containing protein</fullName>
    </recommendedName>
</protein>
<name>A0ABQ9H081_9NEOP</name>
<gene>
    <name evidence="1" type="ORF">PR048_022153</name>
</gene>
<organism evidence="1 2">
    <name type="scientific">Dryococelus australis</name>
    <dbReference type="NCBI Taxonomy" id="614101"/>
    <lineage>
        <taxon>Eukaryota</taxon>
        <taxon>Metazoa</taxon>
        <taxon>Ecdysozoa</taxon>
        <taxon>Arthropoda</taxon>
        <taxon>Hexapoda</taxon>
        <taxon>Insecta</taxon>
        <taxon>Pterygota</taxon>
        <taxon>Neoptera</taxon>
        <taxon>Polyneoptera</taxon>
        <taxon>Phasmatodea</taxon>
        <taxon>Verophasmatodea</taxon>
        <taxon>Anareolatae</taxon>
        <taxon>Phasmatidae</taxon>
        <taxon>Eurycanthinae</taxon>
        <taxon>Dryococelus</taxon>
    </lineage>
</organism>
<dbReference type="Proteomes" id="UP001159363">
    <property type="component" value="Chromosome 7"/>
</dbReference>
<proteinExistence type="predicted"/>
<reference evidence="1 2" key="1">
    <citation type="submission" date="2023-02" db="EMBL/GenBank/DDBJ databases">
        <title>LHISI_Scaffold_Assembly.</title>
        <authorList>
            <person name="Stuart O.P."/>
            <person name="Cleave R."/>
            <person name="Magrath M.J.L."/>
            <person name="Mikheyev A.S."/>
        </authorList>
    </citation>
    <scope>NUCLEOTIDE SEQUENCE [LARGE SCALE GENOMIC DNA]</scope>
    <source>
        <strain evidence="1">Daus_M_001</strain>
        <tissue evidence="1">Leg muscle</tissue>
    </source>
</reference>
<accession>A0ABQ9H081</accession>
<evidence type="ECO:0000313" key="1">
    <source>
        <dbReference type="EMBL" id="KAJ8877698.1"/>
    </source>
</evidence>
<evidence type="ECO:0008006" key="3">
    <source>
        <dbReference type="Google" id="ProtNLM"/>
    </source>
</evidence>
<sequence>MYCYPSSMRIIEIVSIVAPGLSLYLLRLHIHTNTTICPTPAPQTPQLLLTAPQAQQSYVNNWRPKLRQHLDNTRVVDGGTLLKCGAGNFDLISTNHEREGIGCVRCRTDIGWYVLDTPQDRTRELARPDNCRRLHILKALRRRFSIGCRIHVEDDPFMSNLHVIGARNCDVFIYWRRVSRIVSRNKRFNAEGIAEVWLEKQQSMVVDGRAIPRENQLPVSDVHHVSSYANNLDSYPHGISTGRGGQLYFEGSAAIMMNHPSIHPYSGVSEEIWTALNSEVLRADEGEVR</sequence>
<keyword evidence="2" id="KW-1185">Reference proteome</keyword>
<comment type="caution">
    <text evidence="1">The sequence shown here is derived from an EMBL/GenBank/DDBJ whole genome shotgun (WGS) entry which is preliminary data.</text>
</comment>
<evidence type="ECO:0000313" key="2">
    <source>
        <dbReference type="Proteomes" id="UP001159363"/>
    </source>
</evidence>